<evidence type="ECO:0000313" key="3">
    <source>
        <dbReference type="EMBL" id="KAF7634922.1"/>
    </source>
</evidence>
<evidence type="ECO:0000256" key="1">
    <source>
        <dbReference type="SAM" id="Phobius"/>
    </source>
</evidence>
<keyword evidence="4" id="KW-1185">Reference proteome</keyword>
<dbReference type="AlphaFoldDB" id="A0A8S9ZNY1"/>
<dbReference type="Pfam" id="PF10601">
    <property type="entry name" value="zf-LITAF-like"/>
    <property type="match status" value="1"/>
</dbReference>
<proteinExistence type="predicted"/>
<keyword evidence="1" id="KW-0812">Transmembrane</keyword>
<evidence type="ECO:0000259" key="2">
    <source>
        <dbReference type="Pfam" id="PF10601"/>
    </source>
</evidence>
<sequence>MFVFFLDLSGCLFITFSMSVFALYDLEGLTIIFALAFMMFFVPICIILFLYKDIKHYCIHCEAYIGTFDPYKRRRNMIYYCKN</sequence>
<dbReference type="InterPro" id="IPR006629">
    <property type="entry name" value="LITAF"/>
</dbReference>
<evidence type="ECO:0000313" key="4">
    <source>
        <dbReference type="Proteomes" id="UP000605970"/>
    </source>
</evidence>
<feature type="transmembrane region" description="Helical" evidence="1">
    <location>
        <begin position="32"/>
        <end position="51"/>
    </location>
</feature>
<organism evidence="3 4">
    <name type="scientific">Meloidogyne graminicola</name>
    <dbReference type="NCBI Taxonomy" id="189291"/>
    <lineage>
        <taxon>Eukaryota</taxon>
        <taxon>Metazoa</taxon>
        <taxon>Ecdysozoa</taxon>
        <taxon>Nematoda</taxon>
        <taxon>Chromadorea</taxon>
        <taxon>Rhabditida</taxon>
        <taxon>Tylenchina</taxon>
        <taxon>Tylenchomorpha</taxon>
        <taxon>Tylenchoidea</taxon>
        <taxon>Meloidogynidae</taxon>
        <taxon>Meloidogyninae</taxon>
        <taxon>Meloidogyne</taxon>
    </lineage>
</organism>
<dbReference type="OrthoDB" id="2194683at2759"/>
<accession>A0A8S9ZNY1</accession>
<dbReference type="EMBL" id="JABEBT010000049">
    <property type="protein sequence ID" value="KAF7634922.1"/>
    <property type="molecule type" value="Genomic_DNA"/>
</dbReference>
<keyword evidence="1" id="KW-0472">Membrane</keyword>
<reference evidence="3" key="1">
    <citation type="journal article" date="2020" name="Ecol. Evol.">
        <title>Genome structure and content of the rice root-knot nematode (Meloidogyne graminicola).</title>
        <authorList>
            <person name="Phan N.T."/>
            <person name="Danchin E.G.J."/>
            <person name="Klopp C."/>
            <person name="Perfus-Barbeoch L."/>
            <person name="Kozlowski D.K."/>
            <person name="Koutsovoulos G.D."/>
            <person name="Lopez-Roques C."/>
            <person name="Bouchez O."/>
            <person name="Zahm M."/>
            <person name="Besnard G."/>
            <person name="Bellafiore S."/>
        </authorList>
    </citation>
    <scope>NUCLEOTIDE SEQUENCE</scope>
    <source>
        <strain evidence="3">VN-18</strain>
    </source>
</reference>
<keyword evidence="1" id="KW-1133">Transmembrane helix</keyword>
<gene>
    <name evidence="3" type="ORF">Mgra_00005665</name>
</gene>
<name>A0A8S9ZNY1_9BILA</name>
<dbReference type="Proteomes" id="UP000605970">
    <property type="component" value="Unassembled WGS sequence"/>
</dbReference>
<comment type="caution">
    <text evidence="3">The sequence shown here is derived from an EMBL/GenBank/DDBJ whole genome shotgun (WGS) entry which is preliminary data.</text>
</comment>
<feature type="domain" description="LITAF" evidence="2">
    <location>
        <begin position="28"/>
        <end position="68"/>
    </location>
</feature>
<protein>
    <recommendedName>
        <fullName evidence="2">LITAF domain-containing protein</fullName>
    </recommendedName>
</protein>